<dbReference type="EMBL" id="BRXR01000001">
    <property type="protein sequence ID" value="GLC32081.1"/>
    <property type="molecule type" value="Genomic_DNA"/>
</dbReference>
<comment type="similarity">
    <text evidence="1">Belongs to the short-chain dehydrogenases/reductases (SDR) family.</text>
</comment>
<accession>A0ABQ5NA46</accession>
<dbReference type="SUPFAM" id="SSF51735">
    <property type="entry name" value="NAD(P)-binding Rossmann-fold domains"/>
    <property type="match status" value="1"/>
</dbReference>
<dbReference type="InterPro" id="IPR036291">
    <property type="entry name" value="NAD(P)-bd_dom_sf"/>
</dbReference>
<evidence type="ECO:0000256" key="2">
    <source>
        <dbReference type="ARBA" id="ARBA00023002"/>
    </source>
</evidence>
<dbReference type="PANTHER" id="PTHR48107:SF16">
    <property type="entry name" value="NADPH-DEPENDENT ALDEHYDE REDUCTASE 1, CHLOROPLASTIC"/>
    <property type="match status" value="1"/>
</dbReference>
<dbReference type="NCBIfam" id="NF005214">
    <property type="entry name" value="PRK06701.1"/>
    <property type="match status" value="1"/>
</dbReference>
<dbReference type="Proteomes" id="UP001208567">
    <property type="component" value="Unassembled WGS sequence"/>
</dbReference>
<dbReference type="InterPro" id="IPR020904">
    <property type="entry name" value="Sc_DH/Rdtase_CS"/>
</dbReference>
<dbReference type="InterPro" id="IPR002347">
    <property type="entry name" value="SDR_fam"/>
</dbReference>
<gene>
    <name evidence="4" type="ORF">bsdE14_34910</name>
</gene>
<dbReference type="PRINTS" id="PR00081">
    <property type="entry name" value="GDHRDH"/>
</dbReference>
<evidence type="ECO:0000256" key="1">
    <source>
        <dbReference type="ARBA" id="ARBA00006484"/>
    </source>
</evidence>
<dbReference type="RefSeq" id="WP_264851391.1">
    <property type="nucleotide sequence ID" value="NZ_BRXR01000001.1"/>
</dbReference>
<sequence length="289" mass="31530">MDVNRDFPTKISPQKQNKQPGHEKEMNPPPVFDDPDYKASQRLLNRVAVITGGDSGIGRAVAVAYAKEGADVAIIYLDEHDDAEDTKKYVEAQGRRCLLLPGDIGDEKFCADCVGKIIDEYKKIDILVNNAGEQHPQNSIEDISKEQLERTFKTNIFGMFFITKAAMPHLKEGAVIINTSSVTAYKGDERLIDYSATKGAVTTFTRSLSLSLAKRKIRVNAIAPGPIWTPLIPSSFNEEEVGKFGSSTSIGRPGQPVELAPAYVLLASDGSTFINGETIHINGGEMLNS</sequence>
<dbReference type="PANTHER" id="PTHR48107">
    <property type="entry name" value="NADPH-DEPENDENT ALDEHYDE REDUCTASE-LIKE PROTEIN, CHLOROPLASTIC-RELATED"/>
    <property type="match status" value="1"/>
</dbReference>
<name>A0ABQ5NA46_9CLOT</name>
<dbReference type="Pfam" id="PF13561">
    <property type="entry name" value="adh_short_C2"/>
    <property type="match status" value="1"/>
</dbReference>
<protein>
    <submittedName>
        <fullName evidence="4">NAD(P)-dependent oxidoreductase</fullName>
    </submittedName>
</protein>
<dbReference type="PRINTS" id="PR00080">
    <property type="entry name" value="SDRFAMILY"/>
</dbReference>
<comment type="caution">
    <text evidence="4">The sequence shown here is derived from an EMBL/GenBank/DDBJ whole genome shotgun (WGS) entry which is preliminary data.</text>
</comment>
<keyword evidence="2" id="KW-0560">Oxidoreductase</keyword>
<dbReference type="CDD" id="cd05355">
    <property type="entry name" value="SDR_c1"/>
    <property type="match status" value="1"/>
</dbReference>
<proteinExistence type="inferred from homology"/>
<evidence type="ECO:0000313" key="5">
    <source>
        <dbReference type="Proteomes" id="UP001208567"/>
    </source>
</evidence>
<dbReference type="Gene3D" id="3.40.50.720">
    <property type="entry name" value="NAD(P)-binding Rossmann-like Domain"/>
    <property type="match status" value="1"/>
</dbReference>
<evidence type="ECO:0000313" key="4">
    <source>
        <dbReference type="EMBL" id="GLC32081.1"/>
    </source>
</evidence>
<organism evidence="4 5">
    <name type="scientific">Clostridium omnivorum</name>
    <dbReference type="NCBI Taxonomy" id="1604902"/>
    <lineage>
        <taxon>Bacteria</taxon>
        <taxon>Bacillati</taxon>
        <taxon>Bacillota</taxon>
        <taxon>Clostridia</taxon>
        <taxon>Eubacteriales</taxon>
        <taxon>Clostridiaceae</taxon>
        <taxon>Clostridium</taxon>
    </lineage>
</organism>
<feature type="region of interest" description="Disordered" evidence="3">
    <location>
        <begin position="1"/>
        <end position="36"/>
    </location>
</feature>
<dbReference type="PROSITE" id="PS00061">
    <property type="entry name" value="ADH_SHORT"/>
    <property type="match status" value="1"/>
</dbReference>
<reference evidence="4 5" key="1">
    <citation type="journal article" date="2024" name="Int. J. Syst. Evol. Microbiol.">
        <title>Clostridium omnivorum sp. nov., isolated from anoxic soil under the treatment of reductive soil disinfestation.</title>
        <authorList>
            <person name="Ueki A."/>
            <person name="Tonouchi A."/>
            <person name="Kaku N."/>
            <person name="Honma S."/>
            <person name="Ueki K."/>
        </authorList>
    </citation>
    <scope>NUCLEOTIDE SEQUENCE [LARGE SCALE GENOMIC DNA]</scope>
    <source>
        <strain evidence="4 5">E14</strain>
    </source>
</reference>
<keyword evidence="5" id="KW-1185">Reference proteome</keyword>
<evidence type="ECO:0000256" key="3">
    <source>
        <dbReference type="SAM" id="MobiDB-lite"/>
    </source>
</evidence>